<gene>
    <name evidence="2" type="ORF">CK203_105570</name>
</gene>
<protein>
    <recommendedName>
        <fullName evidence="4">DUF4283 domain-containing protein</fullName>
    </recommendedName>
</protein>
<evidence type="ECO:0000256" key="1">
    <source>
        <dbReference type="SAM" id="MobiDB-lite"/>
    </source>
</evidence>
<dbReference type="AlphaFoldDB" id="A0A438FBB2"/>
<dbReference type="Proteomes" id="UP000288805">
    <property type="component" value="Unassembled WGS sequence"/>
</dbReference>
<name>A0A438FBB2_VITVI</name>
<comment type="caution">
    <text evidence="2">The sequence shown here is derived from an EMBL/GenBank/DDBJ whole genome shotgun (WGS) entry which is preliminary data.</text>
</comment>
<sequence length="181" mass="20188">MDASMEKMENLRWARILVKTKRGELPSSIEIGVEETIYHFLLWWEVMPLIRQKPEDCRGAIDREERDDGGARAGRRVGQRRSQGTTTVRRCDGRAVGRDGALQNEAMRYEALSTLGGLWDSGNPSLPSLFSLGRTPEGEFFDHFGVIREVCQNGRESQGQGAAGTRASGSVCWDLVEFKGP</sequence>
<evidence type="ECO:0008006" key="4">
    <source>
        <dbReference type="Google" id="ProtNLM"/>
    </source>
</evidence>
<dbReference type="EMBL" id="QGNW01001059">
    <property type="protein sequence ID" value="RVW57272.1"/>
    <property type="molecule type" value="Genomic_DNA"/>
</dbReference>
<feature type="region of interest" description="Disordered" evidence="1">
    <location>
        <begin position="61"/>
        <end position="87"/>
    </location>
</feature>
<feature type="compositionally biased region" description="Basic and acidic residues" evidence="1">
    <location>
        <begin position="61"/>
        <end position="70"/>
    </location>
</feature>
<evidence type="ECO:0000313" key="3">
    <source>
        <dbReference type="Proteomes" id="UP000288805"/>
    </source>
</evidence>
<evidence type="ECO:0000313" key="2">
    <source>
        <dbReference type="EMBL" id="RVW57272.1"/>
    </source>
</evidence>
<accession>A0A438FBB2</accession>
<organism evidence="2 3">
    <name type="scientific">Vitis vinifera</name>
    <name type="common">Grape</name>
    <dbReference type="NCBI Taxonomy" id="29760"/>
    <lineage>
        <taxon>Eukaryota</taxon>
        <taxon>Viridiplantae</taxon>
        <taxon>Streptophyta</taxon>
        <taxon>Embryophyta</taxon>
        <taxon>Tracheophyta</taxon>
        <taxon>Spermatophyta</taxon>
        <taxon>Magnoliopsida</taxon>
        <taxon>eudicotyledons</taxon>
        <taxon>Gunneridae</taxon>
        <taxon>Pentapetalae</taxon>
        <taxon>rosids</taxon>
        <taxon>Vitales</taxon>
        <taxon>Vitaceae</taxon>
        <taxon>Viteae</taxon>
        <taxon>Vitis</taxon>
    </lineage>
</organism>
<proteinExistence type="predicted"/>
<reference evidence="2 3" key="1">
    <citation type="journal article" date="2018" name="PLoS Genet.">
        <title>Population sequencing reveals clonal diversity and ancestral inbreeding in the grapevine cultivar Chardonnay.</title>
        <authorList>
            <person name="Roach M.J."/>
            <person name="Johnson D.L."/>
            <person name="Bohlmann J."/>
            <person name="van Vuuren H.J."/>
            <person name="Jones S.J."/>
            <person name="Pretorius I.S."/>
            <person name="Schmidt S.A."/>
            <person name="Borneman A.R."/>
        </authorList>
    </citation>
    <scope>NUCLEOTIDE SEQUENCE [LARGE SCALE GENOMIC DNA]</scope>
    <source>
        <strain evidence="3">cv. Chardonnay</strain>
        <tissue evidence="2">Leaf</tissue>
    </source>
</reference>